<keyword evidence="3 9" id="KW-0378">Hydrolase</keyword>
<evidence type="ECO:0000259" key="11">
    <source>
        <dbReference type="PROSITE" id="PS00300"/>
    </source>
</evidence>
<dbReference type="InterPro" id="IPR036891">
    <property type="entry name" value="Signal_recog_part_SRP54_M_sf"/>
</dbReference>
<dbReference type="GO" id="GO:0008312">
    <property type="term" value="F:7S RNA binding"/>
    <property type="evidence" value="ECO:0007669"/>
    <property type="project" value="InterPro"/>
</dbReference>
<dbReference type="Pfam" id="PF02881">
    <property type="entry name" value="SRP54_N"/>
    <property type="match status" value="1"/>
</dbReference>
<dbReference type="HOGENOM" id="CLU_009301_6_0_11"/>
<dbReference type="OrthoDB" id="9804720at2"/>
<dbReference type="GO" id="GO:0006614">
    <property type="term" value="P:SRP-dependent cotranslational protein targeting to membrane"/>
    <property type="evidence" value="ECO:0007669"/>
    <property type="project" value="InterPro"/>
</dbReference>
<dbReference type="GO" id="GO:0048500">
    <property type="term" value="C:signal recognition particle"/>
    <property type="evidence" value="ECO:0007669"/>
    <property type="project" value="UniProtKB-UniRule"/>
</dbReference>
<dbReference type="AlphaFoldDB" id="C7MMZ9"/>
<keyword evidence="13" id="KW-1185">Reference proteome</keyword>
<dbReference type="Gene3D" id="1.20.120.140">
    <property type="entry name" value="Signal recognition particle SRP54, nucleotide-binding domain"/>
    <property type="match status" value="1"/>
</dbReference>
<keyword evidence="6 9" id="KW-0733">Signal recognition particle</keyword>
<dbReference type="Pfam" id="PF02978">
    <property type="entry name" value="SRP_SPB"/>
    <property type="match status" value="1"/>
</dbReference>
<feature type="binding site" evidence="9">
    <location>
        <begin position="246"/>
        <end position="249"/>
    </location>
    <ligand>
        <name>GTP</name>
        <dbReference type="ChEBI" id="CHEBI:37565"/>
    </ligand>
</feature>
<comment type="catalytic activity">
    <reaction evidence="8 9">
        <text>GTP + H2O = GDP + phosphate + H(+)</text>
        <dbReference type="Rhea" id="RHEA:19669"/>
        <dbReference type="ChEBI" id="CHEBI:15377"/>
        <dbReference type="ChEBI" id="CHEBI:15378"/>
        <dbReference type="ChEBI" id="CHEBI:37565"/>
        <dbReference type="ChEBI" id="CHEBI:43474"/>
        <dbReference type="ChEBI" id="CHEBI:58189"/>
        <dbReference type="EC" id="3.6.5.4"/>
    </reaction>
</comment>
<name>C7MMZ9_CRYCD</name>
<dbReference type="InterPro" id="IPR004125">
    <property type="entry name" value="Signal_recog_particle_SRP54_M"/>
</dbReference>
<comment type="subcellular location">
    <subcellularLocation>
        <location evidence="9">Cytoplasm</location>
    </subcellularLocation>
    <text evidence="9">The SRP-RNC complex is targeted to the cytoplasmic membrane.</text>
</comment>
<comment type="function">
    <text evidence="9">Involved in targeting and insertion of nascent membrane proteins into the cytoplasmic membrane. Binds to the hydrophobic signal sequence of the ribosome-nascent chain (RNC) as it emerges from the ribosomes. The SRP-RNC complex is then targeted to the cytoplasmic membrane where it interacts with the SRP receptor FtsY.</text>
</comment>
<evidence type="ECO:0000256" key="8">
    <source>
        <dbReference type="ARBA" id="ARBA00048027"/>
    </source>
</evidence>
<feature type="binding site" evidence="9">
    <location>
        <begin position="188"/>
        <end position="192"/>
    </location>
    <ligand>
        <name>GTP</name>
        <dbReference type="ChEBI" id="CHEBI:37565"/>
    </ligand>
</feature>
<reference evidence="12 13" key="1">
    <citation type="journal article" date="2009" name="Stand. Genomic Sci.">
        <title>Complete genome sequence of Cryptobacterium curtum type strain (12-3).</title>
        <authorList>
            <person name="Mavrommatis K."/>
            <person name="Pukall R."/>
            <person name="Rohde C."/>
            <person name="Chen F."/>
            <person name="Sims D."/>
            <person name="Brettin T."/>
            <person name="Kuske C."/>
            <person name="Detter J.C."/>
            <person name="Han C."/>
            <person name="Lapidus A."/>
            <person name="Copeland A."/>
            <person name="Glavina Del Rio T."/>
            <person name="Nolan M."/>
            <person name="Lucas S."/>
            <person name="Tice H."/>
            <person name="Cheng J.F."/>
            <person name="Bruce D."/>
            <person name="Goodwin L."/>
            <person name="Pitluck S."/>
            <person name="Ovchinnikova G."/>
            <person name="Pati A."/>
            <person name="Ivanova N."/>
            <person name="Chen A."/>
            <person name="Palaniappan K."/>
            <person name="Chain P."/>
            <person name="D'haeseleer P."/>
            <person name="Goker M."/>
            <person name="Bristow J."/>
            <person name="Eisen J.A."/>
            <person name="Markowitz V."/>
            <person name="Hugenholtz P."/>
            <person name="Rohde M."/>
            <person name="Klenk H.P."/>
            <person name="Kyrpides N.C."/>
        </authorList>
    </citation>
    <scope>NUCLEOTIDE SEQUENCE [LARGE SCALE GENOMIC DNA]</scope>
    <source>
        <strain evidence="13">ATCC 700683 / DSM 15641 / 12-3</strain>
    </source>
</reference>
<dbReference type="RefSeq" id="WP_012802977.1">
    <property type="nucleotide sequence ID" value="NC_013170.1"/>
</dbReference>
<proteinExistence type="inferred from homology"/>
<dbReference type="CDD" id="cd18539">
    <property type="entry name" value="SRP_G"/>
    <property type="match status" value="1"/>
</dbReference>
<evidence type="ECO:0000256" key="1">
    <source>
        <dbReference type="ARBA" id="ARBA00005450"/>
    </source>
</evidence>
<organism evidence="12 13">
    <name type="scientific">Cryptobacterium curtum (strain ATCC 700683 / DSM 15641 / CCUG 43107 / 12-3)</name>
    <dbReference type="NCBI Taxonomy" id="469378"/>
    <lineage>
        <taxon>Bacteria</taxon>
        <taxon>Bacillati</taxon>
        <taxon>Actinomycetota</taxon>
        <taxon>Coriobacteriia</taxon>
        <taxon>Eggerthellales</taxon>
        <taxon>Eggerthellaceae</taxon>
        <taxon>Cryptobacterium</taxon>
    </lineage>
</organism>
<dbReference type="SUPFAM" id="SSF47446">
    <property type="entry name" value="Signal peptide-binding domain"/>
    <property type="match status" value="1"/>
</dbReference>
<sequence>MLDSLSERLQGIFGGLRGKGKLTEEDIDAAMRDIRLALLEADVNYKVVKSFVARTKERCLTAEILDSLTPAQNVVKVVLDELTGLLGGDSPRLELTSRIPNVIMLVGLQGSGKTTAAAKLAYLLKKRNRNPLLVACDVYRPAAADQLQTLGDEIDVRVYRGEGKDPVAIAREGVQDAIDHLRDVVIVDTAGRLHVDEDMMAEASAIKDAVNPDQILMVVDAMTGQDVVNVAAAFAERVDFDGVIMSKMDGDARGGGALSVREVTGKPIKFISAGEKPDSLEEFHPDRLAKRILGMGDVVSLIETAAQLQEDQLADEAAERMLKAQLNLNDFLEMNKRVRKMGGIQKLVSALPGGDRALSQGQVDMSALDRMETIIFSMTAEEREHPDVLNGSRRARIARGAGVTVTDVNQVMKKFNETKKMMKQFMPTEEVSSRGKKGKKRKGKRRRTLPGMGGMGAVDLKKLQDMIGQM</sequence>
<keyword evidence="7 9" id="KW-0687">Ribonucleoprotein</keyword>
<dbReference type="eggNOG" id="COG0541">
    <property type="taxonomic scope" value="Bacteria"/>
</dbReference>
<comment type="domain">
    <text evidence="9">Composed of three domains: the N-terminal N domain, which is responsible for interactions with the ribosome, the central G domain, which binds GTP, and the C-terminal M domain, which binds the RNA and the signal sequence of the RNC.</text>
</comment>
<evidence type="ECO:0000256" key="10">
    <source>
        <dbReference type="SAM" id="MobiDB-lite"/>
    </source>
</evidence>
<dbReference type="HAMAP" id="MF_00306">
    <property type="entry name" value="SRP54"/>
    <property type="match status" value="1"/>
</dbReference>
<keyword evidence="4 9" id="KW-0694">RNA-binding</keyword>
<dbReference type="SMART" id="SM00382">
    <property type="entry name" value="AAA"/>
    <property type="match status" value="1"/>
</dbReference>
<dbReference type="InterPro" id="IPR013822">
    <property type="entry name" value="Signal_recog_particl_SRP54_hlx"/>
</dbReference>
<dbReference type="InterPro" id="IPR003593">
    <property type="entry name" value="AAA+_ATPase"/>
</dbReference>
<dbReference type="PANTHER" id="PTHR11564">
    <property type="entry name" value="SIGNAL RECOGNITION PARTICLE 54K PROTEIN SRP54"/>
    <property type="match status" value="1"/>
</dbReference>
<accession>C7MMZ9</accession>
<keyword evidence="5 9" id="KW-0342">GTP-binding</keyword>
<feature type="domain" description="SRP54-type proteins GTP-binding" evidence="11">
    <location>
        <begin position="267"/>
        <end position="280"/>
    </location>
</feature>
<dbReference type="InterPro" id="IPR027417">
    <property type="entry name" value="P-loop_NTPase"/>
</dbReference>
<dbReference type="Gene3D" id="3.40.50.300">
    <property type="entry name" value="P-loop containing nucleotide triphosphate hydrolases"/>
    <property type="match status" value="1"/>
</dbReference>
<dbReference type="GO" id="GO:0005525">
    <property type="term" value="F:GTP binding"/>
    <property type="evidence" value="ECO:0007669"/>
    <property type="project" value="UniProtKB-UniRule"/>
</dbReference>
<dbReference type="NCBIfam" id="TIGR00959">
    <property type="entry name" value="ffh"/>
    <property type="match status" value="1"/>
</dbReference>
<comment type="subunit">
    <text evidence="9">Part of the signal recognition particle protein translocation system, which is composed of SRP and FtsY.</text>
</comment>
<dbReference type="STRING" id="469378.Ccur_05710"/>
<dbReference type="FunFam" id="3.40.50.300:FF:000022">
    <property type="entry name" value="Signal recognition particle 54 kDa subunit"/>
    <property type="match status" value="1"/>
</dbReference>
<evidence type="ECO:0000256" key="9">
    <source>
        <dbReference type="HAMAP-Rule" id="MF_00306"/>
    </source>
</evidence>
<evidence type="ECO:0000256" key="5">
    <source>
        <dbReference type="ARBA" id="ARBA00023134"/>
    </source>
</evidence>
<dbReference type="SMART" id="SM00962">
    <property type="entry name" value="SRP54"/>
    <property type="match status" value="1"/>
</dbReference>
<dbReference type="PROSITE" id="PS00300">
    <property type="entry name" value="SRP54"/>
    <property type="match status" value="1"/>
</dbReference>
<evidence type="ECO:0000256" key="6">
    <source>
        <dbReference type="ARBA" id="ARBA00023135"/>
    </source>
</evidence>
<protein>
    <recommendedName>
        <fullName evidence="9">Signal recognition particle protein</fullName>
        <ecNumber evidence="9">3.6.5.4</ecNumber>
    </recommendedName>
    <alternativeName>
        <fullName evidence="9">Fifty-four homolog</fullName>
    </alternativeName>
</protein>
<dbReference type="InterPro" id="IPR000897">
    <property type="entry name" value="SRP54_GTPase_dom"/>
</dbReference>
<keyword evidence="9" id="KW-0963">Cytoplasm</keyword>
<dbReference type="Gene3D" id="1.10.260.30">
    <property type="entry name" value="Signal recognition particle, SRP54 subunit, M-domain"/>
    <property type="match status" value="1"/>
</dbReference>
<feature type="region of interest" description="Disordered" evidence="10">
    <location>
        <begin position="427"/>
        <end position="456"/>
    </location>
</feature>
<dbReference type="InterPro" id="IPR042101">
    <property type="entry name" value="SRP54_N_sf"/>
</dbReference>
<dbReference type="InterPro" id="IPR004780">
    <property type="entry name" value="SRP"/>
</dbReference>
<gene>
    <name evidence="9" type="primary">ffh</name>
    <name evidence="12" type="ordered locus">Ccur_05710</name>
</gene>
<feature type="binding site" evidence="9">
    <location>
        <begin position="107"/>
        <end position="114"/>
    </location>
    <ligand>
        <name>GTP</name>
        <dbReference type="ChEBI" id="CHEBI:37565"/>
    </ligand>
</feature>
<keyword evidence="2 9" id="KW-0547">Nucleotide-binding</keyword>
<dbReference type="PANTHER" id="PTHR11564:SF5">
    <property type="entry name" value="SIGNAL RECOGNITION PARTICLE SUBUNIT SRP54"/>
    <property type="match status" value="1"/>
</dbReference>
<dbReference type="EMBL" id="CP001682">
    <property type="protein sequence ID" value="ACU94289.1"/>
    <property type="molecule type" value="Genomic_DNA"/>
</dbReference>
<dbReference type="Pfam" id="PF00448">
    <property type="entry name" value="SRP54"/>
    <property type="match status" value="1"/>
</dbReference>
<evidence type="ECO:0000256" key="3">
    <source>
        <dbReference type="ARBA" id="ARBA00022801"/>
    </source>
</evidence>
<evidence type="ECO:0000256" key="7">
    <source>
        <dbReference type="ARBA" id="ARBA00023274"/>
    </source>
</evidence>
<dbReference type="Proteomes" id="UP000000954">
    <property type="component" value="Chromosome"/>
</dbReference>
<dbReference type="SMART" id="SM00963">
    <property type="entry name" value="SRP54_N"/>
    <property type="match status" value="1"/>
</dbReference>
<dbReference type="GO" id="GO:0003924">
    <property type="term" value="F:GTPase activity"/>
    <property type="evidence" value="ECO:0007669"/>
    <property type="project" value="UniProtKB-UniRule"/>
</dbReference>
<evidence type="ECO:0000313" key="12">
    <source>
        <dbReference type="EMBL" id="ACU94289.1"/>
    </source>
</evidence>
<evidence type="ECO:0000256" key="2">
    <source>
        <dbReference type="ARBA" id="ARBA00022741"/>
    </source>
</evidence>
<evidence type="ECO:0000256" key="4">
    <source>
        <dbReference type="ARBA" id="ARBA00022884"/>
    </source>
</evidence>
<evidence type="ECO:0000313" key="13">
    <source>
        <dbReference type="Proteomes" id="UP000000954"/>
    </source>
</evidence>
<dbReference type="EC" id="3.6.5.4" evidence="9"/>
<dbReference type="KEGG" id="ccu:Ccur_05710"/>
<comment type="similarity">
    <text evidence="1 9">Belongs to the GTP-binding SRP family. SRP54 subfamily.</text>
</comment>
<feature type="compositionally biased region" description="Basic residues" evidence="10">
    <location>
        <begin position="434"/>
        <end position="448"/>
    </location>
</feature>
<dbReference type="InterPro" id="IPR022941">
    <property type="entry name" value="SRP54"/>
</dbReference>
<dbReference type="SUPFAM" id="SSF52540">
    <property type="entry name" value="P-loop containing nucleoside triphosphate hydrolases"/>
    <property type="match status" value="1"/>
</dbReference>